<reference evidence="2 3" key="1">
    <citation type="journal article" date="2021" name="Cell Host Microbe">
        <title>in vivo commensal control of Clostridioides difficile virulence.</title>
        <authorList>
            <person name="Girinathan B.P."/>
            <person name="Dibenedetto N."/>
            <person name="Worley J.N."/>
            <person name="Peltier J."/>
            <person name="Arrieta-Ortiz M.L."/>
            <person name="Rupa Christinal Immanuel S."/>
            <person name="Lavin R."/>
            <person name="Delaney M.L."/>
            <person name="Cummins C."/>
            <person name="Hoffmann M."/>
            <person name="Luo Y."/>
            <person name="Gonzalez-Escalona N."/>
            <person name="Allard M."/>
            <person name="Onderdonk A.B."/>
            <person name="Gerber G.K."/>
            <person name="Sonenshein A.L."/>
            <person name="Baliga N."/>
            <person name="Dupuy B."/>
            <person name="Bry L."/>
        </authorList>
    </citation>
    <scope>NUCLEOTIDE SEQUENCE [LARGE SCALE GENOMIC DNA]</scope>
    <source>
        <strain evidence="2 3">DSM 599</strain>
    </source>
</reference>
<gene>
    <name evidence="2" type="ORF">K5V21_06305</name>
</gene>
<dbReference type="InterPro" id="IPR001387">
    <property type="entry name" value="Cro/C1-type_HTH"/>
</dbReference>
<evidence type="ECO:0000313" key="3">
    <source>
        <dbReference type="Proteomes" id="UP001299068"/>
    </source>
</evidence>
<dbReference type="EMBL" id="JAIKTU010000004">
    <property type="protein sequence ID" value="MBY0755064.1"/>
    <property type="molecule type" value="Genomic_DNA"/>
</dbReference>
<dbReference type="InterPro" id="IPR010982">
    <property type="entry name" value="Lambda_DNA-bd_dom_sf"/>
</dbReference>
<dbReference type="RefSeq" id="WP_221860043.1">
    <property type="nucleotide sequence ID" value="NZ_JAIKTU010000004.1"/>
</dbReference>
<evidence type="ECO:0000313" key="2">
    <source>
        <dbReference type="EMBL" id="MBY0755064.1"/>
    </source>
</evidence>
<comment type="caution">
    <text evidence="2">The sequence shown here is derived from an EMBL/GenBank/DDBJ whole genome shotgun (WGS) entry which is preliminary data.</text>
</comment>
<evidence type="ECO:0000259" key="1">
    <source>
        <dbReference type="Pfam" id="PF13443"/>
    </source>
</evidence>
<sequence length="66" mass="7368">MEKQGYLKLKGFLVENNIKQKVVANMLGMSVPTFNKKLNGTGGDFSVREARTICKELNAGVEIFFN</sequence>
<dbReference type="Pfam" id="PF13443">
    <property type="entry name" value="HTH_26"/>
    <property type="match status" value="1"/>
</dbReference>
<protein>
    <submittedName>
        <fullName evidence="2">Helix-turn-helix transcriptional regulator</fullName>
    </submittedName>
</protein>
<organism evidence="2 3">
    <name type="scientific">Clostridium sardiniense</name>
    <name type="common">Clostridium absonum</name>
    <dbReference type="NCBI Taxonomy" id="29369"/>
    <lineage>
        <taxon>Bacteria</taxon>
        <taxon>Bacillati</taxon>
        <taxon>Bacillota</taxon>
        <taxon>Clostridia</taxon>
        <taxon>Eubacteriales</taxon>
        <taxon>Clostridiaceae</taxon>
        <taxon>Clostridium</taxon>
    </lineage>
</organism>
<dbReference type="Gene3D" id="1.10.260.40">
    <property type="entry name" value="lambda repressor-like DNA-binding domains"/>
    <property type="match status" value="1"/>
</dbReference>
<keyword evidence="3" id="KW-1185">Reference proteome</keyword>
<proteinExistence type="predicted"/>
<dbReference type="Proteomes" id="UP001299068">
    <property type="component" value="Unassembled WGS sequence"/>
</dbReference>
<accession>A0ABS7KW70</accession>
<feature type="domain" description="HTH cro/C1-type" evidence="1">
    <location>
        <begin position="8"/>
        <end position="58"/>
    </location>
</feature>
<dbReference type="SUPFAM" id="SSF47413">
    <property type="entry name" value="lambda repressor-like DNA-binding domains"/>
    <property type="match status" value="1"/>
</dbReference>
<name>A0ABS7KW70_CLOSR</name>